<dbReference type="EMBL" id="FOGG01000013">
    <property type="protein sequence ID" value="SER65686.1"/>
    <property type="molecule type" value="Genomic_DNA"/>
</dbReference>
<accession>A0A1H9QYZ6</accession>
<sequence length="193" mass="22851">MYSQINHSVLSKISFKEDELLVFNQLLKFKTVPKKTYMLRAGEICHFEAFVNKGCLRKYYINEQGQEVIIQFAIENNWISDIPSFSTQQPGNIFIETLEDCELLYLSPQSKEELLNAVPRFERFYRILVERYLNVLQNRLYFSISKTAHEKYLDFLAHYPTIPQRVPQHYIASYLGMSAEFLSKVRTRMAKEK</sequence>
<evidence type="ECO:0000313" key="3">
    <source>
        <dbReference type="Proteomes" id="UP000199572"/>
    </source>
</evidence>
<dbReference type="InterPro" id="IPR000595">
    <property type="entry name" value="cNMP-bd_dom"/>
</dbReference>
<dbReference type="SUPFAM" id="SSF51206">
    <property type="entry name" value="cAMP-binding domain-like"/>
    <property type="match status" value="1"/>
</dbReference>
<keyword evidence="2" id="KW-0808">Transferase</keyword>
<gene>
    <name evidence="2" type="ORF">SAMN04488023_11352</name>
</gene>
<dbReference type="Gene3D" id="2.60.120.10">
    <property type="entry name" value="Jelly Rolls"/>
    <property type="match status" value="1"/>
</dbReference>
<protein>
    <submittedName>
        <fullName evidence="2">cAMP-binding domain of CRP or a regulatory subunit of cAMP-dependent protein kinases</fullName>
    </submittedName>
</protein>
<evidence type="ECO:0000313" key="2">
    <source>
        <dbReference type="EMBL" id="SER65686.1"/>
    </source>
</evidence>
<dbReference type="GO" id="GO:0016301">
    <property type="term" value="F:kinase activity"/>
    <property type="evidence" value="ECO:0007669"/>
    <property type="project" value="UniProtKB-KW"/>
</dbReference>
<dbReference type="OrthoDB" id="9152304at2"/>
<feature type="domain" description="Cyclic nucleotide-binding" evidence="1">
    <location>
        <begin position="30"/>
        <end position="116"/>
    </location>
</feature>
<dbReference type="Pfam" id="PF00027">
    <property type="entry name" value="cNMP_binding"/>
    <property type="match status" value="1"/>
</dbReference>
<dbReference type="AlphaFoldDB" id="A0A1H9QYZ6"/>
<evidence type="ECO:0000259" key="1">
    <source>
        <dbReference type="Pfam" id="PF00027"/>
    </source>
</evidence>
<dbReference type="STRING" id="390241.SAMN04488023_11352"/>
<reference evidence="3" key="1">
    <citation type="submission" date="2016-10" db="EMBL/GenBank/DDBJ databases">
        <authorList>
            <person name="Varghese N."/>
            <person name="Submissions S."/>
        </authorList>
    </citation>
    <scope>NUCLEOTIDE SEQUENCE [LARGE SCALE GENOMIC DNA]</scope>
    <source>
        <strain evidence="3">DSM 18610</strain>
    </source>
</reference>
<keyword evidence="3" id="KW-1185">Reference proteome</keyword>
<dbReference type="CDD" id="cd00038">
    <property type="entry name" value="CAP_ED"/>
    <property type="match status" value="1"/>
</dbReference>
<name>A0A1H9QYZ6_9SPHI</name>
<dbReference type="Proteomes" id="UP000199572">
    <property type="component" value="Unassembled WGS sequence"/>
</dbReference>
<organism evidence="2 3">
    <name type="scientific">Pedobacter rhizosphaerae</name>
    <dbReference type="NCBI Taxonomy" id="390241"/>
    <lineage>
        <taxon>Bacteria</taxon>
        <taxon>Pseudomonadati</taxon>
        <taxon>Bacteroidota</taxon>
        <taxon>Sphingobacteriia</taxon>
        <taxon>Sphingobacteriales</taxon>
        <taxon>Sphingobacteriaceae</taxon>
        <taxon>Pedobacter</taxon>
    </lineage>
</organism>
<keyword evidence="2" id="KW-0418">Kinase</keyword>
<dbReference type="InterPro" id="IPR018490">
    <property type="entry name" value="cNMP-bd_dom_sf"/>
</dbReference>
<proteinExistence type="predicted"/>
<dbReference type="InterPro" id="IPR014710">
    <property type="entry name" value="RmlC-like_jellyroll"/>
</dbReference>